<feature type="compositionally biased region" description="Basic residues" evidence="8">
    <location>
        <begin position="172"/>
        <end position="181"/>
    </location>
</feature>
<dbReference type="PANTHER" id="PTHR19290:SF169">
    <property type="entry name" value="PROTEIN ATONAL"/>
    <property type="match status" value="1"/>
</dbReference>
<sequence>MSTNEVYRYYYKTSEDLQTFKGTPSEPYFNPMAAYNPTPMQQTHLPQHFNNVLVANGGNYMGAPGYLAFEQASSDGWLTSSPASHRSESPEFVDLSVIYGQGSLVQHHPQQQHQAAIPYPLVNAEQILPMQQQPQQQLSPMAEESTVTANASSTPLMGSSNVGTCKTAKAPSKPKRSYNRKPKIQNSNVTAVPAPIIVNDSAPATAVYPDDFQQFVDFEHGGLFEDSVDDDDNIMFFGNDGNSSSQEDFDASGNFDFNDHECEDDSASSGPHETKTPVEGQVGGKRRRGKQISPVVKRKRRLAANARERRRMQNLNQAFDRLRQYLPCLGNDRQLSKHETLQMAQTYIAALGDLLR</sequence>
<dbReference type="SUPFAM" id="SSF47459">
    <property type="entry name" value="HLH, helix-loop-helix DNA-binding domain"/>
    <property type="match status" value="1"/>
</dbReference>
<dbReference type="InterPro" id="IPR011598">
    <property type="entry name" value="bHLH_dom"/>
</dbReference>
<dbReference type="InterPro" id="IPR036638">
    <property type="entry name" value="HLH_DNA-bd_sf"/>
</dbReference>
<keyword evidence="4" id="KW-0524">Neurogenesis</keyword>
<evidence type="ECO:0000256" key="8">
    <source>
        <dbReference type="SAM" id="MobiDB-lite"/>
    </source>
</evidence>
<feature type="region of interest" description="Disordered" evidence="8">
    <location>
        <begin position="151"/>
        <end position="181"/>
    </location>
</feature>
<evidence type="ECO:0000259" key="9">
    <source>
        <dbReference type="PROSITE" id="PS50888"/>
    </source>
</evidence>
<dbReference type="SMART" id="SM00353">
    <property type="entry name" value="HLH"/>
    <property type="match status" value="1"/>
</dbReference>
<dbReference type="PROSITE" id="PS50888">
    <property type="entry name" value="BHLH"/>
    <property type="match status" value="1"/>
</dbReference>
<dbReference type="GO" id="GO:0000981">
    <property type="term" value="F:DNA-binding transcription factor activity, RNA polymerase II-specific"/>
    <property type="evidence" value="ECO:0007669"/>
    <property type="project" value="TreeGrafter"/>
</dbReference>
<dbReference type="GO" id="GO:0070888">
    <property type="term" value="F:E-box binding"/>
    <property type="evidence" value="ECO:0007669"/>
    <property type="project" value="TreeGrafter"/>
</dbReference>
<comment type="subcellular location">
    <subcellularLocation>
        <location evidence="1">Nucleus</location>
    </subcellularLocation>
</comment>
<dbReference type="VEuPathDB" id="VectorBase:SCAU009141"/>
<evidence type="ECO:0000256" key="2">
    <source>
        <dbReference type="ARBA" id="ARBA00022473"/>
    </source>
</evidence>
<evidence type="ECO:0000313" key="10">
    <source>
        <dbReference type="EnsemblMetazoa" id="SCAU009141-PA"/>
    </source>
</evidence>
<dbReference type="STRING" id="35570.A0A1I8PLG8"/>
<organism evidence="10 11">
    <name type="scientific">Stomoxys calcitrans</name>
    <name type="common">Stable fly</name>
    <name type="synonym">Conops calcitrans</name>
    <dbReference type="NCBI Taxonomy" id="35570"/>
    <lineage>
        <taxon>Eukaryota</taxon>
        <taxon>Metazoa</taxon>
        <taxon>Ecdysozoa</taxon>
        <taxon>Arthropoda</taxon>
        <taxon>Hexapoda</taxon>
        <taxon>Insecta</taxon>
        <taxon>Pterygota</taxon>
        <taxon>Neoptera</taxon>
        <taxon>Endopterygota</taxon>
        <taxon>Diptera</taxon>
        <taxon>Brachycera</taxon>
        <taxon>Muscomorpha</taxon>
        <taxon>Muscoidea</taxon>
        <taxon>Muscidae</taxon>
        <taxon>Stomoxys</taxon>
    </lineage>
</organism>
<dbReference type="CDD" id="cd19715">
    <property type="entry name" value="bHLH_TS_amos_like"/>
    <property type="match status" value="1"/>
</dbReference>
<keyword evidence="11" id="KW-1185">Reference proteome</keyword>
<proteinExistence type="predicted"/>
<dbReference type="GO" id="GO:0061564">
    <property type="term" value="P:axon development"/>
    <property type="evidence" value="ECO:0007669"/>
    <property type="project" value="TreeGrafter"/>
</dbReference>
<feature type="region of interest" description="Disordered" evidence="8">
    <location>
        <begin position="238"/>
        <end position="294"/>
    </location>
</feature>
<dbReference type="GO" id="GO:0045944">
    <property type="term" value="P:positive regulation of transcription by RNA polymerase II"/>
    <property type="evidence" value="ECO:0007669"/>
    <property type="project" value="TreeGrafter"/>
</dbReference>
<keyword evidence="7" id="KW-0539">Nucleus</keyword>
<protein>
    <recommendedName>
        <fullName evidence="9">BHLH domain-containing protein</fullName>
    </recommendedName>
</protein>
<feature type="compositionally biased region" description="Polar residues" evidence="8">
    <location>
        <begin position="151"/>
        <end position="164"/>
    </location>
</feature>
<evidence type="ECO:0000313" key="11">
    <source>
        <dbReference type="Proteomes" id="UP000095300"/>
    </source>
</evidence>
<evidence type="ECO:0000256" key="6">
    <source>
        <dbReference type="ARBA" id="ARBA00023163"/>
    </source>
</evidence>
<gene>
    <name evidence="10" type="primary">106089318</name>
</gene>
<dbReference type="Proteomes" id="UP000095300">
    <property type="component" value="Unassembled WGS sequence"/>
</dbReference>
<dbReference type="GO" id="GO:0016360">
    <property type="term" value="P:sensory organ precursor cell fate determination"/>
    <property type="evidence" value="ECO:0007669"/>
    <property type="project" value="UniProtKB-ARBA"/>
</dbReference>
<keyword evidence="3" id="KW-0221">Differentiation</keyword>
<evidence type="ECO:0000256" key="7">
    <source>
        <dbReference type="ARBA" id="ARBA00023242"/>
    </source>
</evidence>
<evidence type="ECO:0000256" key="5">
    <source>
        <dbReference type="ARBA" id="ARBA00023015"/>
    </source>
</evidence>
<reference evidence="10" key="1">
    <citation type="submission" date="2020-05" db="UniProtKB">
        <authorList>
            <consortium name="EnsemblMetazoa"/>
        </authorList>
    </citation>
    <scope>IDENTIFICATION</scope>
    <source>
        <strain evidence="10">USDA</strain>
    </source>
</reference>
<dbReference type="KEGG" id="scac:106089318"/>
<feature type="domain" description="BHLH" evidence="9">
    <location>
        <begin position="299"/>
        <end position="351"/>
    </location>
</feature>
<dbReference type="AlphaFoldDB" id="A0A1I8PLG8"/>
<dbReference type="EnsemblMetazoa" id="SCAU009141-RA">
    <property type="protein sequence ID" value="SCAU009141-PA"/>
    <property type="gene ID" value="SCAU009141"/>
</dbReference>
<evidence type="ECO:0000256" key="3">
    <source>
        <dbReference type="ARBA" id="ARBA00022782"/>
    </source>
</evidence>
<name>A0A1I8PLG8_STOCA</name>
<accession>A0A1I8PLG8</accession>
<dbReference type="FunFam" id="4.10.280.10:FF:000025">
    <property type="entry name" value="protein atonal homolog 7"/>
    <property type="match status" value="1"/>
</dbReference>
<keyword evidence="5" id="KW-0805">Transcription regulation</keyword>
<keyword evidence="6" id="KW-0804">Transcription</keyword>
<dbReference type="Gene3D" id="4.10.280.10">
    <property type="entry name" value="Helix-loop-helix DNA-binding domain"/>
    <property type="match status" value="1"/>
</dbReference>
<dbReference type="OrthoDB" id="6161578at2759"/>
<dbReference type="Pfam" id="PF00010">
    <property type="entry name" value="HLH"/>
    <property type="match status" value="1"/>
</dbReference>
<dbReference type="GO" id="GO:0046982">
    <property type="term" value="F:protein heterodimerization activity"/>
    <property type="evidence" value="ECO:0007669"/>
    <property type="project" value="UniProtKB-ARBA"/>
</dbReference>
<keyword evidence="2" id="KW-0217">Developmental protein</keyword>
<dbReference type="InterPro" id="IPR050359">
    <property type="entry name" value="bHLH_transcription_factors"/>
</dbReference>
<evidence type="ECO:0000256" key="1">
    <source>
        <dbReference type="ARBA" id="ARBA00004123"/>
    </source>
</evidence>
<evidence type="ECO:0000256" key="4">
    <source>
        <dbReference type="ARBA" id="ARBA00022902"/>
    </source>
</evidence>
<dbReference type="PANTHER" id="PTHR19290">
    <property type="entry name" value="BASIC HELIX-LOOP-HELIX PROTEIN NEUROGENIN-RELATED"/>
    <property type="match status" value="1"/>
</dbReference>
<dbReference type="GO" id="GO:0005634">
    <property type="term" value="C:nucleus"/>
    <property type="evidence" value="ECO:0007669"/>
    <property type="project" value="UniProtKB-SubCell"/>
</dbReference>
<feature type="compositionally biased region" description="Basic residues" evidence="8">
    <location>
        <begin position="284"/>
        <end position="294"/>
    </location>
</feature>